<evidence type="ECO:0000313" key="11">
    <source>
        <dbReference type="Proteomes" id="UP000272706"/>
    </source>
</evidence>
<feature type="domain" description="Transthyretin/hydroxyisourate hydrolase" evidence="9">
    <location>
        <begin position="12"/>
        <end position="122"/>
    </location>
</feature>
<evidence type="ECO:0000256" key="7">
    <source>
        <dbReference type="PIRSR" id="PIRSR600895-51"/>
    </source>
</evidence>
<comment type="subunit">
    <text evidence="4 8">Homotetramer.</text>
</comment>
<evidence type="ECO:0000256" key="4">
    <source>
        <dbReference type="ARBA" id="ARBA00011881"/>
    </source>
</evidence>
<dbReference type="GO" id="GO:0033971">
    <property type="term" value="F:hydroxyisourate hydrolase activity"/>
    <property type="evidence" value="ECO:0007669"/>
    <property type="project" value="UniProtKB-EC"/>
</dbReference>
<dbReference type="PANTHER" id="PTHR10395">
    <property type="entry name" value="URICASE AND TRANSTHYRETIN-RELATED"/>
    <property type="match status" value="1"/>
</dbReference>
<evidence type="ECO:0000313" key="10">
    <source>
        <dbReference type="EMBL" id="RJT42508.1"/>
    </source>
</evidence>
<dbReference type="EC" id="3.5.2.17" evidence="8"/>
<dbReference type="PRINTS" id="PR00189">
    <property type="entry name" value="TRNSTHYRETIN"/>
</dbReference>
<dbReference type="OrthoDB" id="9792386at2"/>
<dbReference type="InterPro" id="IPR014306">
    <property type="entry name" value="Hydroxyisourate_hydrolase"/>
</dbReference>
<gene>
    <name evidence="10" type="primary">uraH</name>
    <name evidence="10" type="ORF">D3227_01150</name>
</gene>
<dbReference type="CDD" id="cd05822">
    <property type="entry name" value="TLP_HIUase"/>
    <property type="match status" value="1"/>
</dbReference>
<sequence length="123" mass="13499">MAETSKADGGRLTTHVLDTATGRPANGLSIELYRIERQARTHLKTVVTNDDGRCDAPLLAGADFRTGEYELVFAAGDYLRRQGALPEPAFLDSVPIRFGMAELVHYHVPLLISPYGYSTYRGS</sequence>
<evidence type="ECO:0000256" key="1">
    <source>
        <dbReference type="ARBA" id="ARBA00001043"/>
    </source>
</evidence>
<evidence type="ECO:0000256" key="2">
    <source>
        <dbReference type="ARBA" id="ARBA00002704"/>
    </source>
</evidence>
<reference evidence="10 11" key="1">
    <citation type="submission" date="2018-09" db="EMBL/GenBank/DDBJ databases">
        <title>Mesorhizobium carmichaelinearum sp. nov. isolated from Carmichaelinea spp. root nodules in New Zealand.</title>
        <authorList>
            <person name="De Meyer S.E."/>
        </authorList>
    </citation>
    <scope>NUCLEOTIDE SEQUENCE [LARGE SCALE GENOMIC DNA]</scope>
    <source>
        <strain evidence="10 11">ICMP19557</strain>
    </source>
</reference>
<keyword evidence="6 8" id="KW-0378">Hydrolase</keyword>
<protein>
    <recommendedName>
        <fullName evidence="8">5-hydroxyisourate hydrolase</fullName>
        <shortName evidence="8">HIU hydrolase</shortName>
        <shortName evidence="8">HIUHase</shortName>
        <ecNumber evidence="8">3.5.2.17</ecNumber>
    </recommendedName>
</protein>
<dbReference type="PROSITE" id="PS00768">
    <property type="entry name" value="TRANSTHYRETIN_1"/>
    <property type="match status" value="1"/>
</dbReference>
<comment type="similarity">
    <text evidence="3 8">Belongs to the transthyretin family. 5-hydroxyisourate hydrolase subfamily.</text>
</comment>
<keyword evidence="11" id="KW-1185">Reference proteome</keyword>
<evidence type="ECO:0000256" key="3">
    <source>
        <dbReference type="ARBA" id="ARBA00009850"/>
    </source>
</evidence>
<accession>A0A3A5L6G2</accession>
<dbReference type="InterPro" id="IPR023416">
    <property type="entry name" value="Transthyretin/HIU_hydrolase_d"/>
</dbReference>
<dbReference type="InterPro" id="IPR023418">
    <property type="entry name" value="Thyroxine_BS"/>
</dbReference>
<comment type="function">
    <text evidence="2">Catalyzes the hydrolysis of 5-hydroxyisourate (HIU) to 2-oxo-4-hydroxy-4-carboxy-5-ureidoimidazoline (OHCU).</text>
</comment>
<name>A0A3A5L6G2_9HYPH</name>
<dbReference type="InterPro" id="IPR000895">
    <property type="entry name" value="Transthyretin/HIU_hydrolase"/>
</dbReference>
<dbReference type="AlphaFoldDB" id="A0A3A5L6G2"/>
<evidence type="ECO:0000259" key="9">
    <source>
        <dbReference type="Pfam" id="PF00576"/>
    </source>
</evidence>
<feature type="binding site" evidence="7">
    <location>
        <position position="15"/>
    </location>
    <ligand>
        <name>substrate</name>
    </ligand>
</feature>
<feature type="binding site" evidence="7">
    <location>
        <position position="53"/>
    </location>
    <ligand>
        <name>substrate</name>
    </ligand>
</feature>
<evidence type="ECO:0000256" key="6">
    <source>
        <dbReference type="ARBA" id="ARBA00022801"/>
    </source>
</evidence>
<comment type="catalytic activity">
    <reaction evidence="1 8">
        <text>5-hydroxyisourate + H2O = 5-hydroxy-2-oxo-4-ureido-2,5-dihydro-1H-imidazole-5-carboxylate + H(+)</text>
        <dbReference type="Rhea" id="RHEA:23736"/>
        <dbReference type="ChEBI" id="CHEBI:15377"/>
        <dbReference type="ChEBI" id="CHEBI:15378"/>
        <dbReference type="ChEBI" id="CHEBI:18072"/>
        <dbReference type="ChEBI" id="CHEBI:58639"/>
        <dbReference type="EC" id="3.5.2.17"/>
    </reaction>
</comment>
<proteinExistence type="inferred from homology"/>
<dbReference type="PROSITE" id="PS00769">
    <property type="entry name" value="TRANSTHYRETIN_2"/>
    <property type="match status" value="1"/>
</dbReference>
<keyword evidence="5 8" id="KW-0659">Purine metabolism</keyword>
<evidence type="ECO:0000256" key="5">
    <source>
        <dbReference type="ARBA" id="ARBA00022631"/>
    </source>
</evidence>
<dbReference type="EMBL" id="QZWZ01000001">
    <property type="protein sequence ID" value="RJT42508.1"/>
    <property type="molecule type" value="Genomic_DNA"/>
</dbReference>
<evidence type="ECO:0000256" key="8">
    <source>
        <dbReference type="RuleBase" id="RU361270"/>
    </source>
</evidence>
<dbReference type="GO" id="GO:0006144">
    <property type="term" value="P:purine nucleobase metabolic process"/>
    <property type="evidence" value="ECO:0007669"/>
    <property type="project" value="UniProtKB-KW"/>
</dbReference>
<dbReference type="InterPro" id="IPR023419">
    <property type="entry name" value="Transthyretin_CS"/>
</dbReference>
<comment type="caution">
    <text evidence="10">The sequence shown here is derived from an EMBL/GenBank/DDBJ whole genome shotgun (WGS) entry which is preliminary data.</text>
</comment>
<dbReference type="PANTHER" id="PTHR10395:SF7">
    <property type="entry name" value="5-HYDROXYISOURATE HYDROLASE"/>
    <property type="match status" value="1"/>
</dbReference>
<dbReference type="RefSeq" id="WP_120011853.1">
    <property type="nucleotide sequence ID" value="NZ_QZWZ01000001.1"/>
</dbReference>
<dbReference type="FunFam" id="2.60.40.180:FF:000005">
    <property type="entry name" value="5-hydroxyisourate hydrolase"/>
    <property type="match status" value="1"/>
</dbReference>
<feature type="binding site" evidence="7">
    <location>
        <position position="120"/>
    </location>
    <ligand>
        <name>substrate</name>
    </ligand>
</feature>
<dbReference type="Pfam" id="PF00576">
    <property type="entry name" value="Transthyretin"/>
    <property type="match status" value="1"/>
</dbReference>
<organism evidence="10 11">
    <name type="scientific">Mesorhizobium waimense</name>
    <dbReference type="NCBI Taxonomy" id="1300307"/>
    <lineage>
        <taxon>Bacteria</taxon>
        <taxon>Pseudomonadati</taxon>
        <taxon>Pseudomonadota</taxon>
        <taxon>Alphaproteobacteria</taxon>
        <taxon>Hyphomicrobiales</taxon>
        <taxon>Phyllobacteriaceae</taxon>
        <taxon>Mesorhizobium</taxon>
    </lineage>
</organism>
<dbReference type="SUPFAM" id="SSF49472">
    <property type="entry name" value="Transthyretin (synonym: prealbumin)"/>
    <property type="match status" value="1"/>
</dbReference>
<dbReference type="NCBIfam" id="TIGR02962">
    <property type="entry name" value="hdxy_isourate"/>
    <property type="match status" value="1"/>
</dbReference>
<dbReference type="Proteomes" id="UP000272706">
    <property type="component" value="Unassembled WGS sequence"/>
</dbReference>
<dbReference type="Gene3D" id="2.60.40.180">
    <property type="entry name" value="Transthyretin/hydroxyisourate hydrolase domain"/>
    <property type="match status" value="1"/>
</dbReference>
<dbReference type="InterPro" id="IPR036817">
    <property type="entry name" value="Transthyretin/HIU_hydrolase_sf"/>
</dbReference>